<dbReference type="CDD" id="cd04672">
    <property type="entry name" value="NUDIX_CDP-Chase_like"/>
    <property type="match status" value="1"/>
</dbReference>
<reference evidence="2" key="1">
    <citation type="submission" date="2013-04" db="EMBL/GenBank/DDBJ databases">
        <title>The genome sequencing project of 58 acetic acid bacteria.</title>
        <authorList>
            <person name="Okamoto-Kainuma A."/>
            <person name="Ishikawa M."/>
            <person name="Umino S."/>
            <person name="Koizumi Y."/>
            <person name="Shiwa Y."/>
            <person name="Yoshikawa H."/>
            <person name="Matsutani M."/>
            <person name="Matsushita K."/>
        </authorList>
    </citation>
    <scope>NUCLEOTIDE SEQUENCE</scope>
    <source>
        <strain evidence="2">NBRC 106556</strain>
    </source>
</reference>
<dbReference type="PANTHER" id="PTHR43736">
    <property type="entry name" value="ADP-RIBOSE PYROPHOSPHATASE"/>
    <property type="match status" value="1"/>
</dbReference>
<dbReference type="InterPro" id="IPR015797">
    <property type="entry name" value="NUDIX_hydrolase-like_dom_sf"/>
</dbReference>
<accession>A0ABQ0QIE8</accession>
<dbReference type="SUPFAM" id="SSF55811">
    <property type="entry name" value="Nudix"/>
    <property type="match status" value="1"/>
</dbReference>
<dbReference type="PROSITE" id="PS51462">
    <property type="entry name" value="NUDIX"/>
    <property type="match status" value="1"/>
</dbReference>
<dbReference type="InterPro" id="IPR000086">
    <property type="entry name" value="NUDIX_hydrolase_dom"/>
</dbReference>
<sequence length="167" mass="18768">MVHAHTDEPLKRVETLFAGLTGYATPQIDVRAAVFDDKKRILMVRETADSNRWTLPGGWADVNVTPAENAVKEVLEESGYEVIVTKLAAAWDRTRQGHPIGMFSCCKMFFICQLVGGAPITSLETSEIGWFAEIDLPSDLSLARVLPQQVRRMYEHYKQPDLPTDFD</sequence>
<comment type="caution">
    <text evidence="2">The sequence shown here is derived from an EMBL/GenBank/DDBJ whole genome shotgun (WGS) entry which is preliminary data.</text>
</comment>
<feature type="domain" description="Nudix hydrolase" evidence="1">
    <location>
        <begin position="25"/>
        <end position="153"/>
    </location>
</feature>
<evidence type="ECO:0000313" key="3">
    <source>
        <dbReference type="Proteomes" id="UP001062443"/>
    </source>
</evidence>
<evidence type="ECO:0000259" key="1">
    <source>
        <dbReference type="PROSITE" id="PS51462"/>
    </source>
</evidence>
<gene>
    <name evidence="2" type="ORF">AA106556_0951</name>
</gene>
<dbReference type="PANTHER" id="PTHR43736:SF1">
    <property type="entry name" value="DIHYDRONEOPTERIN TRIPHOSPHATE DIPHOSPHATASE"/>
    <property type="match status" value="1"/>
</dbReference>
<protein>
    <submittedName>
        <fullName evidence="2">Phosphohydrolase</fullName>
    </submittedName>
</protein>
<keyword evidence="3" id="KW-1185">Reference proteome</keyword>
<dbReference type="Proteomes" id="UP001062443">
    <property type="component" value="Unassembled WGS sequence"/>
</dbReference>
<organism evidence="2 3">
    <name type="scientific">Neokomagataea tanensis NBRC 106556</name>
    <dbReference type="NCBI Taxonomy" id="1223519"/>
    <lineage>
        <taxon>Bacteria</taxon>
        <taxon>Pseudomonadati</taxon>
        <taxon>Pseudomonadota</taxon>
        <taxon>Alphaproteobacteria</taxon>
        <taxon>Acetobacterales</taxon>
        <taxon>Acetobacteraceae</taxon>
        <taxon>Neokomagataea</taxon>
    </lineage>
</organism>
<name>A0ABQ0QIE8_9PROT</name>
<dbReference type="EMBL" id="BAQB01000010">
    <property type="protein sequence ID" value="GBR45970.1"/>
    <property type="molecule type" value="Genomic_DNA"/>
</dbReference>
<proteinExistence type="predicted"/>
<evidence type="ECO:0000313" key="2">
    <source>
        <dbReference type="EMBL" id="GBR45970.1"/>
    </source>
</evidence>
<dbReference type="Pfam" id="PF00293">
    <property type="entry name" value="NUDIX"/>
    <property type="match status" value="1"/>
</dbReference>
<dbReference type="Gene3D" id="3.90.79.10">
    <property type="entry name" value="Nucleoside Triphosphate Pyrophosphohydrolase"/>
    <property type="match status" value="1"/>
</dbReference>